<evidence type="ECO:0000256" key="6">
    <source>
        <dbReference type="SAM" id="Phobius"/>
    </source>
</evidence>
<evidence type="ECO:0000313" key="8">
    <source>
        <dbReference type="EMBL" id="PUB13597.1"/>
    </source>
</evidence>
<dbReference type="OrthoDB" id="9782291at2"/>
<keyword evidence="3 6" id="KW-0812">Transmembrane</keyword>
<evidence type="ECO:0000256" key="4">
    <source>
        <dbReference type="ARBA" id="ARBA00022989"/>
    </source>
</evidence>
<dbReference type="PANTHER" id="PTHR42709">
    <property type="entry name" value="ALKALINE PHOSPHATASE LIKE PROTEIN"/>
    <property type="match status" value="1"/>
</dbReference>
<keyword evidence="2" id="KW-1003">Cell membrane</keyword>
<dbReference type="PANTHER" id="PTHR42709:SF6">
    <property type="entry name" value="UNDECAPRENYL PHOSPHATE TRANSPORTER A"/>
    <property type="match status" value="1"/>
</dbReference>
<dbReference type="Proteomes" id="UP000244523">
    <property type="component" value="Unassembled WGS sequence"/>
</dbReference>
<evidence type="ECO:0000256" key="5">
    <source>
        <dbReference type="ARBA" id="ARBA00023136"/>
    </source>
</evidence>
<feature type="transmembrane region" description="Helical" evidence="6">
    <location>
        <begin position="140"/>
        <end position="159"/>
    </location>
</feature>
<evidence type="ECO:0000256" key="1">
    <source>
        <dbReference type="ARBA" id="ARBA00004651"/>
    </source>
</evidence>
<dbReference type="EMBL" id="QBUD01000007">
    <property type="protein sequence ID" value="PUB13597.1"/>
    <property type="molecule type" value="Genomic_DNA"/>
</dbReference>
<protein>
    <submittedName>
        <fullName evidence="8">Membrane protein DedA with SNARE-associated domain</fullName>
    </submittedName>
</protein>
<dbReference type="Pfam" id="PF09335">
    <property type="entry name" value="VTT_dom"/>
    <property type="match status" value="1"/>
</dbReference>
<dbReference type="AlphaFoldDB" id="A0A2T6KES6"/>
<proteinExistence type="predicted"/>
<dbReference type="RefSeq" id="WP_108386834.1">
    <property type="nucleotide sequence ID" value="NZ_QBUD01000007.1"/>
</dbReference>
<evidence type="ECO:0000256" key="3">
    <source>
        <dbReference type="ARBA" id="ARBA00022692"/>
    </source>
</evidence>
<keyword evidence="4 6" id="KW-1133">Transmembrane helix</keyword>
<gene>
    <name evidence="8" type="ORF">C8N45_10756</name>
</gene>
<feature type="domain" description="VTT" evidence="7">
    <location>
        <begin position="30"/>
        <end position="156"/>
    </location>
</feature>
<dbReference type="InterPro" id="IPR051311">
    <property type="entry name" value="DedA_domain"/>
</dbReference>
<keyword evidence="9" id="KW-1185">Reference proteome</keyword>
<feature type="transmembrane region" description="Helical" evidence="6">
    <location>
        <begin position="171"/>
        <end position="189"/>
    </location>
</feature>
<accession>A0A2T6KES6</accession>
<evidence type="ECO:0000259" key="7">
    <source>
        <dbReference type="Pfam" id="PF09335"/>
    </source>
</evidence>
<evidence type="ECO:0000313" key="9">
    <source>
        <dbReference type="Proteomes" id="UP000244523"/>
    </source>
</evidence>
<name>A0A2T6KES6_9RHOB</name>
<keyword evidence="5 6" id="KW-0472">Membrane</keyword>
<dbReference type="GO" id="GO:0005886">
    <property type="term" value="C:plasma membrane"/>
    <property type="evidence" value="ECO:0007669"/>
    <property type="project" value="UniProtKB-SubCell"/>
</dbReference>
<comment type="subcellular location">
    <subcellularLocation>
        <location evidence="1">Cell membrane</location>
        <topology evidence="1">Multi-pass membrane protein</topology>
    </subcellularLocation>
</comment>
<dbReference type="InterPro" id="IPR032816">
    <property type="entry name" value="VTT_dom"/>
</dbReference>
<comment type="caution">
    <text evidence="8">The sequence shown here is derived from an EMBL/GenBank/DDBJ whole genome shotgun (WGS) entry which is preliminary data.</text>
</comment>
<sequence length="207" mass="22197">MTDMFIGMIPAYGLFILFGVVSLACLAVPLPSSMLVLASGAFAATGDLILWQVMAVAFAAFVLGDQIAFRIAAGLGPRLLCWMRSKPKLVPVLNRSERLLKSKGQLAVLISHTVLSPTCPYVSYLCGAGGMRWSAFSPTATVGAAVWVSVYVALGYAFATQLGQVADILNKSFGLILAVGLVIGCIIWLRKRWHIHLRQAANKSARQ</sequence>
<reference evidence="8 9" key="1">
    <citation type="submission" date="2018-04" db="EMBL/GenBank/DDBJ databases">
        <title>Genomic Encyclopedia of Archaeal and Bacterial Type Strains, Phase II (KMG-II): from individual species to whole genera.</title>
        <authorList>
            <person name="Goeker M."/>
        </authorList>
    </citation>
    <scope>NUCLEOTIDE SEQUENCE [LARGE SCALE GENOMIC DNA]</scope>
    <source>
        <strain evidence="8 9">DSM 29955</strain>
    </source>
</reference>
<feature type="transmembrane region" description="Helical" evidence="6">
    <location>
        <begin position="53"/>
        <end position="76"/>
    </location>
</feature>
<evidence type="ECO:0000256" key="2">
    <source>
        <dbReference type="ARBA" id="ARBA00022475"/>
    </source>
</evidence>
<organism evidence="8 9">
    <name type="scientific">Yoonia sediminilitoris</name>
    <dbReference type="NCBI Taxonomy" id="1286148"/>
    <lineage>
        <taxon>Bacteria</taxon>
        <taxon>Pseudomonadati</taxon>
        <taxon>Pseudomonadota</taxon>
        <taxon>Alphaproteobacteria</taxon>
        <taxon>Rhodobacterales</taxon>
        <taxon>Paracoccaceae</taxon>
        <taxon>Yoonia</taxon>
    </lineage>
</organism>